<reference evidence="2" key="1">
    <citation type="journal article" date="2021" name="Genome Biol. Evol.">
        <title>A High-Quality Reference Genome for a Parasitic Bivalve with Doubly Uniparental Inheritance (Bivalvia: Unionida).</title>
        <authorList>
            <person name="Smith C.H."/>
        </authorList>
    </citation>
    <scope>NUCLEOTIDE SEQUENCE</scope>
    <source>
        <strain evidence="2">CHS0354</strain>
    </source>
</reference>
<dbReference type="EMBL" id="JAEAOA010001034">
    <property type="protein sequence ID" value="KAK3598725.1"/>
    <property type="molecule type" value="Genomic_DNA"/>
</dbReference>
<evidence type="ECO:0000256" key="1">
    <source>
        <dbReference type="SAM" id="MobiDB-lite"/>
    </source>
</evidence>
<dbReference type="GO" id="GO:0030336">
    <property type="term" value="P:negative regulation of cell migration"/>
    <property type="evidence" value="ECO:0007669"/>
    <property type="project" value="TreeGrafter"/>
</dbReference>
<dbReference type="PANTHER" id="PTHR13422">
    <property type="entry name" value="SIN3-HDAC COMPLEX-ASSOCIATED FACTOR"/>
    <property type="match status" value="1"/>
</dbReference>
<dbReference type="Proteomes" id="UP001195483">
    <property type="component" value="Unassembled WGS sequence"/>
</dbReference>
<gene>
    <name evidence="2" type="ORF">CHS0354_016831</name>
</gene>
<keyword evidence="3" id="KW-1185">Reference proteome</keyword>
<dbReference type="PANTHER" id="PTHR13422:SF12">
    <property type="entry name" value="SIN3-HDAC COMPLEX-ASSOCIATED FACTOR"/>
    <property type="match status" value="1"/>
</dbReference>
<reference evidence="2" key="3">
    <citation type="submission" date="2023-05" db="EMBL/GenBank/DDBJ databases">
        <authorList>
            <person name="Smith C.H."/>
        </authorList>
    </citation>
    <scope>NUCLEOTIDE SEQUENCE</scope>
    <source>
        <strain evidence="2">CHS0354</strain>
        <tissue evidence="2">Mantle</tissue>
    </source>
</reference>
<dbReference type="InterPro" id="IPR026065">
    <property type="entry name" value="FAM60A"/>
</dbReference>
<feature type="region of interest" description="Disordered" evidence="1">
    <location>
        <begin position="70"/>
        <end position="131"/>
    </location>
</feature>
<proteinExistence type="predicted"/>
<accession>A0AAE0W3B5</accession>
<dbReference type="GO" id="GO:0070822">
    <property type="term" value="C:Sin3-type complex"/>
    <property type="evidence" value="ECO:0007669"/>
    <property type="project" value="TreeGrafter"/>
</dbReference>
<comment type="caution">
    <text evidence="2">The sequence shown here is derived from an EMBL/GenBank/DDBJ whole genome shotgun (WGS) entry which is preliminary data.</text>
</comment>
<name>A0AAE0W3B5_9BIVA</name>
<sequence>MFTSYKPKKFRNNNGCCICGTKSSSSRFTDSKKYEPDFDKCFRIMEKRSGDICNACVLLVKRWRKLPKDTDRHWNHVVDARTGPGKSAMKNKNKPSTSIENNKSSGKPKGKVNSKPSRSVTPEELSGIAPI</sequence>
<feature type="compositionally biased region" description="Polar residues" evidence="1">
    <location>
        <begin position="94"/>
        <end position="105"/>
    </location>
</feature>
<dbReference type="Pfam" id="PF15396">
    <property type="entry name" value="FAM60A"/>
    <property type="match status" value="1"/>
</dbReference>
<evidence type="ECO:0000313" key="2">
    <source>
        <dbReference type="EMBL" id="KAK3598725.1"/>
    </source>
</evidence>
<protein>
    <submittedName>
        <fullName evidence="2">Uncharacterized protein</fullName>
    </submittedName>
</protein>
<organism evidence="2 3">
    <name type="scientific">Potamilus streckersoni</name>
    <dbReference type="NCBI Taxonomy" id="2493646"/>
    <lineage>
        <taxon>Eukaryota</taxon>
        <taxon>Metazoa</taxon>
        <taxon>Spiralia</taxon>
        <taxon>Lophotrochozoa</taxon>
        <taxon>Mollusca</taxon>
        <taxon>Bivalvia</taxon>
        <taxon>Autobranchia</taxon>
        <taxon>Heteroconchia</taxon>
        <taxon>Palaeoheterodonta</taxon>
        <taxon>Unionida</taxon>
        <taxon>Unionoidea</taxon>
        <taxon>Unionidae</taxon>
        <taxon>Ambleminae</taxon>
        <taxon>Lampsilini</taxon>
        <taxon>Potamilus</taxon>
    </lineage>
</organism>
<reference evidence="2" key="2">
    <citation type="journal article" date="2021" name="Genome Biol. Evol.">
        <title>Developing a high-quality reference genome for a parasitic bivalve with doubly uniparental inheritance (Bivalvia: Unionida).</title>
        <authorList>
            <person name="Smith C.H."/>
        </authorList>
    </citation>
    <scope>NUCLEOTIDE SEQUENCE</scope>
    <source>
        <strain evidence="2">CHS0354</strain>
        <tissue evidence="2">Mantle</tissue>
    </source>
</reference>
<dbReference type="AlphaFoldDB" id="A0AAE0W3B5"/>
<feature type="compositionally biased region" description="Basic and acidic residues" evidence="1">
    <location>
        <begin position="70"/>
        <end position="79"/>
    </location>
</feature>
<evidence type="ECO:0000313" key="3">
    <source>
        <dbReference type="Proteomes" id="UP001195483"/>
    </source>
</evidence>